<keyword evidence="5" id="KW-1185">Reference proteome</keyword>
<comment type="pathway">
    <text evidence="1">Carotenoid biosynthesis.</text>
</comment>
<dbReference type="PROSITE" id="PS01044">
    <property type="entry name" value="SQUALEN_PHYTOEN_SYN_1"/>
    <property type="match status" value="1"/>
</dbReference>
<dbReference type="RefSeq" id="WP_341833376.1">
    <property type="nucleotide sequence ID" value="NZ_CBCSKY010000006.1"/>
</dbReference>
<dbReference type="SFLD" id="SFLDG01212">
    <property type="entry name" value="Phytoene_synthase_like"/>
    <property type="match status" value="1"/>
</dbReference>
<dbReference type="Pfam" id="PF00494">
    <property type="entry name" value="SQS_PSY"/>
    <property type="match status" value="1"/>
</dbReference>
<dbReference type="InterPro" id="IPR044843">
    <property type="entry name" value="Trans_IPPS_bact-type"/>
</dbReference>
<dbReference type="GO" id="GO:0004311">
    <property type="term" value="F:geranylgeranyl diphosphate synthase activity"/>
    <property type="evidence" value="ECO:0007669"/>
    <property type="project" value="InterPro"/>
</dbReference>
<reference evidence="5" key="1">
    <citation type="submission" date="2016-10" db="EMBL/GenBank/DDBJ databases">
        <authorList>
            <person name="Varghese N."/>
            <person name="Submissions S."/>
        </authorList>
    </citation>
    <scope>NUCLEOTIDE SEQUENCE [LARGE SCALE GENOMIC DNA]</scope>
    <source>
        <strain evidence="5">CGMCC 1.11012</strain>
    </source>
</reference>
<dbReference type="InterPro" id="IPR019845">
    <property type="entry name" value="Squalene/phytoene_synthase_CS"/>
</dbReference>
<evidence type="ECO:0000313" key="4">
    <source>
        <dbReference type="EMBL" id="SDI74889.1"/>
    </source>
</evidence>
<dbReference type="SFLD" id="SFLDS00005">
    <property type="entry name" value="Isoprenoid_Synthase_Type_I"/>
    <property type="match status" value="1"/>
</dbReference>
<dbReference type="PANTHER" id="PTHR31480">
    <property type="entry name" value="BIFUNCTIONAL LYCOPENE CYCLASE/PHYTOENE SYNTHASE"/>
    <property type="match status" value="1"/>
</dbReference>
<dbReference type="SFLD" id="SFLDG01018">
    <property type="entry name" value="Squalene/Phytoene_Synthase_Lik"/>
    <property type="match status" value="1"/>
</dbReference>
<dbReference type="SUPFAM" id="SSF48576">
    <property type="entry name" value="Terpenoid synthases"/>
    <property type="match status" value="1"/>
</dbReference>
<dbReference type="InterPro" id="IPR033904">
    <property type="entry name" value="Trans_IPPS_HH"/>
</dbReference>
<dbReference type="InterPro" id="IPR002060">
    <property type="entry name" value="Squ/phyt_synthse"/>
</dbReference>
<evidence type="ECO:0000256" key="2">
    <source>
        <dbReference type="ARBA" id="ARBA00022679"/>
    </source>
</evidence>
<protein>
    <submittedName>
        <fullName evidence="4">Phytoene synthase</fullName>
    </submittedName>
</protein>
<evidence type="ECO:0000313" key="5">
    <source>
        <dbReference type="Proteomes" id="UP000199050"/>
    </source>
</evidence>
<dbReference type="InterPro" id="IPR008949">
    <property type="entry name" value="Isoprenoid_synthase_dom_sf"/>
</dbReference>
<evidence type="ECO:0000256" key="1">
    <source>
        <dbReference type="ARBA" id="ARBA00004829"/>
    </source>
</evidence>
<dbReference type="CDD" id="cd00683">
    <property type="entry name" value="Trans_IPPS_HH"/>
    <property type="match status" value="1"/>
</dbReference>
<dbReference type="EMBL" id="FNDX01000008">
    <property type="protein sequence ID" value="SDI74889.1"/>
    <property type="molecule type" value="Genomic_DNA"/>
</dbReference>
<keyword evidence="3" id="KW-0125">Carotenoid biosynthesis</keyword>
<organism evidence="4 5">
    <name type="scientific">Paenibacillus typhae</name>
    <dbReference type="NCBI Taxonomy" id="1174501"/>
    <lineage>
        <taxon>Bacteria</taxon>
        <taxon>Bacillati</taxon>
        <taxon>Bacillota</taxon>
        <taxon>Bacilli</taxon>
        <taxon>Bacillales</taxon>
        <taxon>Paenibacillaceae</taxon>
        <taxon>Paenibacillus</taxon>
    </lineage>
</organism>
<dbReference type="PROSITE" id="PS01045">
    <property type="entry name" value="SQUALEN_PHYTOEN_SYN_2"/>
    <property type="match status" value="1"/>
</dbReference>
<dbReference type="Proteomes" id="UP000199050">
    <property type="component" value="Unassembled WGS sequence"/>
</dbReference>
<evidence type="ECO:0000256" key="3">
    <source>
        <dbReference type="ARBA" id="ARBA00022746"/>
    </source>
</evidence>
<dbReference type="Gene3D" id="1.10.600.10">
    <property type="entry name" value="Farnesyl Diphosphate Synthase"/>
    <property type="match status" value="1"/>
</dbReference>
<name>A0A1G8N3P4_9BACL</name>
<gene>
    <name evidence="4" type="ORF">SAMN05216192_10832</name>
</gene>
<dbReference type="GO" id="GO:0051996">
    <property type="term" value="F:squalene synthase [NAD(P)H] activity"/>
    <property type="evidence" value="ECO:0007669"/>
    <property type="project" value="InterPro"/>
</dbReference>
<accession>A0A1G8N3P4</accession>
<sequence>MINESIMRECEELMKKGSTSFHKAFAGLPSPRREAVHVIYAFCRIIDDSVDEPDKSPYTIHELRWHFTRLEEAEGHFIWPALRWLFASFPKLTHEPFLLQMQGQLGDLTFTHYETMEELESYCYLVAGTVGEMLLPVLREDSDEDVQNAGISLGIGMQIVNIIRDVGEDLRRGRRYVPLELMRKHGYSQEELESGVVNQRFINVIEELRREALGWFEKGLAHVETYPPESGLAVELAAAFYAAILDSVAEAGYDVFRNRAYVSDEVKLRMLGRTAARYASRLGGRPGKAAVL</sequence>
<dbReference type="GO" id="GO:0016117">
    <property type="term" value="P:carotenoid biosynthetic process"/>
    <property type="evidence" value="ECO:0007669"/>
    <property type="project" value="UniProtKB-KW"/>
</dbReference>
<keyword evidence="2" id="KW-0808">Transferase</keyword>
<dbReference type="STRING" id="1174501.SAMN05216192_10832"/>
<proteinExistence type="predicted"/>
<dbReference type="AlphaFoldDB" id="A0A1G8N3P4"/>